<reference evidence="2" key="2">
    <citation type="journal article" date="2022" name="Elife">
        <title>Obligate sexual reproduction of a homothallic fungus closely related to the Cryptococcus pathogenic species complex.</title>
        <authorList>
            <person name="Passer A.R."/>
            <person name="Clancey S.A."/>
            <person name="Shea T."/>
            <person name="David-Palma M."/>
            <person name="Averette A.F."/>
            <person name="Boekhout T."/>
            <person name="Porcel B.M."/>
            <person name="Nowrousian M."/>
            <person name="Cuomo C.A."/>
            <person name="Sun S."/>
            <person name="Heitman J."/>
            <person name="Coelho M.A."/>
        </authorList>
    </citation>
    <scope>NUCLEOTIDE SEQUENCE</scope>
    <source>
        <strain evidence="2">CBS 7841</strain>
    </source>
</reference>
<dbReference type="GeneID" id="91084625"/>
<reference evidence="2" key="3">
    <citation type="submission" date="2024-01" db="EMBL/GenBank/DDBJ databases">
        <authorList>
            <person name="Coelho M.A."/>
            <person name="David-Palma M."/>
            <person name="Shea T."/>
            <person name="Sun S."/>
            <person name="Cuomo C.A."/>
            <person name="Heitman J."/>
        </authorList>
    </citation>
    <scope>NUCLEOTIDE SEQUENCE</scope>
    <source>
        <strain evidence="2">CBS 7841</strain>
    </source>
</reference>
<name>A0A1E3HY03_9TREE</name>
<accession>A0A1E3HY03</accession>
<feature type="region of interest" description="Disordered" evidence="1">
    <location>
        <begin position="1"/>
        <end position="33"/>
    </location>
</feature>
<feature type="compositionally biased region" description="Polar residues" evidence="1">
    <location>
        <begin position="176"/>
        <end position="204"/>
    </location>
</feature>
<proteinExistence type="predicted"/>
<dbReference type="EMBL" id="CP143784">
    <property type="protein sequence ID" value="WVN85264.1"/>
    <property type="molecule type" value="Genomic_DNA"/>
</dbReference>
<evidence type="ECO:0000313" key="2">
    <source>
        <dbReference type="EMBL" id="WVN85264.1"/>
    </source>
</evidence>
<keyword evidence="3" id="KW-1185">Reference proteome</keyword>
<dbReference type="VEuPathDB" id="FungiDB:L203_05718"/>
<dbReference type="AlphaFoldDB" id="A0A1E3HY03"/>
<dbReference type="RefSeq" id="XP_066065965.1">
    <property type="nucleotide sequence ID" value="XM_066209868.1"/>
</dbReference>
<organism evidence="2 3">
    <name type="scientific">Cryptococcus depauperatus CBS 7841</name>
    <dbReference type="NCBI Taxonomy" id="1295531"/>
    <lineage>
        <taxon>Eukaryota</taxon>
        <taxon>Fungi</taxon>
        <taxon>Dikarya</taxon>
        <taxon>Basidiomycota</taxon>
        <taxon>Agaricomycotina</taxon>
        <taxon>Tremellomycetes</taxon>
        <taxon>Tremellales</taxon>
        <taxon>Cryptococcaceae</taxon>
        <taxon>Cryptococcus</taxon>
    </lineage>
</organism>
<evidence type="ECO:0000313" key="3">
    <source>
        <dbReference type="Proteomes" id="UP000094043"/>
    </source>
</evidence>
<feature type="compositionally biased region" description="Basic residues" evidence="1">
    <location>
        <begin position="1"/>
        <end position="14"/>
    </location>
</feature>
<dbReference type="Proteomes" id="UP000094043">
    <property type="component" value="Chromosome 1"/>
</dbReference>
<dbReference type="KEGG" id="cdep:91084625"/>
<sequence length="244" mass="27356">MPKTAVAKKSRGQIRTKVDSSPTHPAASPPRNTHVEKLDKELALQIILTKLKDARACDWDMLKRKGSEEGIEAGQNWSCRNLDDLYEQKILPALQRGKELWRDDGMTGCNKALFFQVILAKLATSKTADWYLLSLELKEQGMRGMGKRSEITGSDLWDIYHYDILPALKSNHTPWSESGHTIRHVSTTSSHSTAPSDQVTTPPSTRYDMKFKSGIANTKRAKNSPVDDENSDMDQPGNLDDECL</sequence>
<protein>
    <submittedName>
        <fullName evidence="2">Uncharacterized protein</fullName>
    </submittedName>
</protein>
<feature type="region of interest" description="Disordered" evidence="1">
    <location>
        <begin position="176"/>
        <end position="244"/>
    </location>
</feature>
<dbReference type="OrthoDB" id="2576470at2759"/>
<evidence type="ECO:0000256" key="1">
    <source>
        <dbReference type="SAM" id="MobiDB-lite"/>
    </source>
</evidence>
<gene>
    <name evidence="2" type="ORF">L203_100409</name>
</gene>
<reference evidence="2" key="1">
    <citation type="submission" date="2016-06" db="EMBL/GenBank/DDBJ databases">
        <authorList>
            <person name="Cuomo C."/>
            <person name="Litvintseva A."/>
            <person name="Heitman J."/>
            <person name="Chen Y."/>
            <person name="Sun S."/>
            <person name="Springer D."/>
            <person name="Dromer F."/>
            <person name="Young S."/>
            <person name="Zeng Q."/>
            <person name="Chapman S."/>
            <person name="Gujja S."/>
            <person name="Saif S."/>
            <person name="Birren B."/>
        </authorList>
    </citation>
    <scope>NUCLEOTIDE SEQUENCE</scope>
    <source>
        <strain evidence="2">CBS 7841</strain>
    </source>
</reference>